<sequence length="373" mass="39506">MRRHLIASLTLWLLGSLLPVQALGGSAAITSRSLTLTLGDTTSKAELLLPPGSMKAPLVLLIQGTGPEDRNGSFVTFSGVQQGSLGQLANALAEQGFAVMRFDKRHAALTFDPKTAQAAQASYEELSMKDLLADARTALNTAKMQPGVDSSRVFVYGWSEGSILAAHLALETGAKGLIVQGPVLDSYAATFTRQFGRVGLKYLSAYAKDGKIDLQGVMAALMGPGSGLARTQAQLLLALDSTPDKPKLNTYFDANRDGRLDLKGEVLPALQVGYPQLLDGSPKYGAVGGLPVLGKLAPKLRMPVLILQGENDGNIDPDDARKLSALLPKTSTLKLYPGLGHSLGKAADITQDNFAPMQTAPMNDIAQWLKTLK</sequence>
<proteinExistence type="predicted"/>
<dbReference type="RefSeq" id="WP_119763926.1">
    <property type="nucleotide sequence ID" value="NZ_QYUJ01000014.1"/>
</dbReference>
<dbReference type="InterPro" id="IPR053145">
    <property type="entry name" value="AB_hydrolase_Est10"/>
</dbReference>
<feature type="domain" description="Serine aminopeptidase S33" evidence="1">
    <location>
        <begin position="83"/>
        <end position="212"/>
    </location>
</feature>
<name>A0A418V7P2_9DEIO</name>
<dbReference type="Proteomes" id="UP000286287">
    <property type="component" value="Unassembled WGS sequence"/>
</dbReference>
<dbReference type="InterPro" id="IPR022742">
    <property type="entry name" value="Hydrolase_4"/>
</dbReference>
<protein>
    <submittedName>
        <fullName evidence="2">Alpha/beta fold hydrolase</fullName>
    </submittedName>
</protein>
<dbReference type="AlphaFoldDB" id="A0A418V7P2"/>
<dbReference type="GO" id="GO:0052689">
    <property type="term" value="F:carboxylic ester hydrolase activity"/>
    <property type="evidence" value="ECO:0007669"/>
    <property type="project" value="TreeGrafter"/>
</dbReference>
<dbReference type="OrthoDB" id="9809549at2"/>
<evidence type="ECO:0000313" key="3">
    <source>
        <dbReference type="Proteomes" id="UP000286287"/>
    </source>
</evidence>
<dbReference type="SUPFAM" id="SSF53474">
    <property type="entry name" value="alpha/beta-Hydrolases"/>
    <property type="match status" value="1"/>
</dbReference>
<dbReference type="Pfam" id="PF12146">
    <property type="entry name" value="Hydrolase_4"/>
    <property type="match status" value="1"/>
</dbReference>
<keyword evidence="3" id="KW-1185">Reference proteome</keyword>
<gene>
    <name evidence="2" type="ORF">D3875_11675</name>
</gene>
<dbReference type="InterPro" id="IPR029058">
    <property type="entry name" value="AB_hydrolase_fold"/>
</dbReference>
<keyword evidence="2" id="KW-0378">Hydrolase</keyword>
<evidence type="ECO:0000259" key="1">
    <source>
        <dbReference type="Pfam" id="PF12146"/>
    </source>
</evidence>
<dbReference type="PANTHER" id="PTHR43265:SF1">
    <property type="entry name" value="ESTERASE ESTD"/>
    <property type="match status" value="1"/>
</dbReference>
<accession>A0A418V7P2</accession>
<evidence type="ECO:0000313" key="2">
    <source>
        <dbReference type="EMBL" id="RJF72113.1"/>
    </source>
</evidence>
<dbReference type="EMBL" id="QYUJ01000014">
    <property type="protein sequence ID" value="RJF72113.1"/>
    <property type="molecule type" value="Genomic_DNA"/>
</dbReference>
<dbReference type="Gene3D" id="3.40.50.1820">
    <property type="entry name" value="alpha/beta hydrolase"/>
    <property type="match status" value="2"/>
</dbReference>
<organism evidence="2 3">
    <name type="scientific">Deinococcus cavernae</name>
    <dbReference type="NCBI Taxonomy" id="2320857"/>
    <lineage>
        <taxon>Bacteria</taxon>
        <taxon>Thermotogati</taxon>
        <taxon>Deinococcota</taxon>
        <taxon>Deinococci</taxon>
        <taxon>Deinococcales</taxon>
        <taxon>Deinococcaceae</taxon>
        <taxon>Deinococcus</taxon>
    </lineage>
</organism>
<dbReference type="PANTHER" id="PTHR43265">
    <property type="entry name" value="ESTERASE ESTD"/>
    <property type="match status" value="1"/>
</dbReference>
<comment type="caution">
    <text evidence="2">The sequence shown here is derived from an EMBL/GenBank/DDBJ whole genome shotgun (WGS) entry which is preliminary data.</text>
</comment>
<reference evidence="2 3" key="1">
    <citation type="submission" date="2018-09" db="EMBL/GenBank/DDBJ databases">
        <authorList>
            <person name="Zhu H."/>
        </authorList>
    </citation>
    <scope>NUCLEOTIDE SEQUENCE [LARGE SCALE GENOMIC DNA]</scope>
    <source>
        <strain evidence="2 3">K2S05-167</strain>
    </source>
</reference>